<dbReference type="Gene3D" id="3.40.50.150">
    <property type="entry name" value="Vaccinia Virus protein VP39"/>
    <property type="match status" value="1"/>
</dbReference>
<dbReference type="SUPFAM" id="SSF53335">
    <property type="entry name" value="S-adenosyl-L-methionine-dependent methyltransferases"/>
    <property type="match status" value="1"/>
</dbReference>
<feature type="region of interest" description="Disordered" evidence="1">
    <location>
        <begin position="26"/>
        <end position="46"/>
    </location>
</feature>
<accession>A0A1X0S2X8</accession>
<name>A0A1X0S2X8_RHIZD</name>
<evidence type="ECO:0000313" key="3">
    <source>
        <dbReference type="EMBL" id="ORE18498.1"/>
    </source>
</evidence>
<feature type="domain" description="Methyltransferase" evidence="2">
    <location>
        <begin position="173"/>
        <end position="265"/>
    </location>
</feature>
<dbReference type="VEuPathDB" id="FungiDB:BCV72DRAFT_300525"/>
<dbReference type="OMA" id="WGIEIAS"/>
<reference evidence="3 4" key="1">
    <citation type="journal article" date="2016" name="Proc. Natl. Acad. Sci. U.S.A.">
        <title>Lipid metabolic changes in an early divergent fungus govern the establishment of a mutualistic symbiosis with endobacteria.</title>
        <authorList>
            <person name="Lastovetsky O.A."/>
            <person name="Gaspar M.L."/>
            <person name="Mondo S.J."/>
            <person name="LaButti K.M."/>
            <person name="Sandor L."/>
            <person name="Grigoriev I.V."/>
            <person name="Henry S.A."/>
            <person name="Pawlowska T.E."/>
        </authorList>
    </citation>
    <scope>NUCLEOTIDE SEQUENCE [LARGE SCALE GENOMIC DNA]</scope>
    <source>
        <strain evidence="3 4">ATCC 11559</strain>
    </source>
</reference>
<proteinExistence type="predicted"/>
<evidence type="ECO:0000256" key="1">
    <source>
        <dbReference type="SAM" id="MobiDB-lite"/>
    </source>
</evidence>
<sequence>MGTKSSETSSSWLLNWISQFKLKKEKKQHKENDNNYVNHKNDLMDNRPSITISASSRRNSQQTVSSTWSSISDNKKRYKFSWPYNHSPRRHELIEKRQSMSSNNSIFTSQPASPNFTALITNDLDDDDDDLDDMDEYDNSNNERWTLRYDLIKLAVDGPNIVTQLGKKEKWLLQLGCGNAAWGIEIASMRPAWMVLGMDYNEMLLPKHQPKNFRFIPTNNLIRELKKVQRESIDFISCRFLMFDFTFEGYKDLINECTRVLRPDGYIEMMELDLRIYYQTLVEHDLQSRKLNNLLFDLQDIDPRIARKLVHLFNQAEYKMIEKKYISLPLGTWDYSASTTFFWTIKS</sequence>
<dbReference type="InterPro" id="IPR041698">
    <property type="entry name" value="Methyltransf_25"/>
</dbReference>
<protein>
    <recommendedName>
        <fullName evidence="2">Methyltransferase domain-containing protein</fullName>
    </recommendedName>
</protein>
<gene>
    <name evidence="3" type="ORF">BCV71DRAFT_263829</name>
</gene>
<organism evidence="3 4">
    <name type="scientific">Rhizopus microsporus</name>
    <dbReference type="NCBI Taxonomy" id="58291"/>
    <lineage>
        <taxon>Eukaryota</taxon>
        <taxon>Fungi</taxon>
        <taxon>Fungi incertae sedis</taxon>
        <taxon>Mucoromycota</taxon>
        <taxon>Mucoromycotina</taxon>
        <taxon>Mucoromycetes</taxon>
        <taxon>Mucorales</taxon>
        <taxon>Mucorineae</taxon>
        <taxon>Rhizopodaceae</taxon>
        <taxon>Rhizopus</taxon>
    </lineage>
</organism>
<dbReference type="Pfam" id="PF13649">
    <property type="entry name" value="Methyltransf_25"/>
    <property type="match status" value="1"/>
</dbReference>
<feature type="compositionally biased region" description="Basic and acidic residues" evidence="1">
    <location>
        <begin position="28"/>
        <end position="45"/>
    </location>
</feature>
<dbReference type="Proteomes" id="UP000242381">
    <property type="component" value="Unassembled WGS sequence"/>
</dbReference>
<dbReference type="EMBL" id="KV921329">
    <property type="protein sequence ID" value="ORE18498.1"/>
    <property type="molecule type" value="Genomic_DNA"/>
</dbReference>
<dbReference type="AlphaFoldDB" id="A0A1X0S2X8"/>
<dbReference type="CDD" id="cd02440">
    <property type="entry name" value="AdoMet_MTases"/>
    <property type="match status" value="1"/>
</dbReference>
<dbReference type="InterPro" id="IPR029063">
    <property type="entry name" value="SAM-dependent_MTases_sf"/>
</dbReference>
<evidence type="ECO:0000259" key="2">
    <source>
        <dbReference type="Pfam" id="PF13649"/>
    </source>
</evidence>
<evidence type="ECO:0000313" key="4">
    <source>
        <dbReference type="Proteomes" id="UP000242381"/>
    </source>
</evidence>